<keyword evidence="8" id="KW-1185">Reference proteome</keyword>
<gene>
    <name evidence="9" type="primary">LOC111242672</name>
</gene>
<accession>A0A3Q0FKT2</accession>
<name>A0A3Q0FKT2_VIGRR</name>
<proteinExistence type="inferred from homology"/>
<evidence type="ECO:0000256" key="6">
    <source>
        <dbReference type="SAM" id="MobiDB-lite"/>
    </source>
</evidence>
<dbReference type="Proteomes" id="UP000087766">
    <property type="component" value="Chromosome 2"/>
</dbReference>
<evidence type="ECO:0000256" key="5">
    <source>
        <dbReference type="ARBA" id="ARBA00022857"/>
    </source>
</evidence>
<dbReference type="InterPro" id="IPR045247">
    <property type="entry name" value="Oye-like"/>
</dbReference>
<dbReference type="GO" id="GO:0016491">
    <property type="term" value="F:oxidoreductase activity"/>
    <property type="evidence" value="ECO:0007669"/>
    <property type="project" value="InterPro"/>
</dbReference>
<dbReference type="GO" id="GO:0010181">
    <property type="term" value="F:FMN binding"/>
    <property type="evidence" value="ECO:0007669"/>
    <property type="project" value="InterPro"/>
</dbReference>
<evidence type="ECO:0000313" key="9">
    <source>
        <dbReference type="RefSeq" id="XP_022642807.1"/>
    </source>
</evidence>
<evidence type="ECO:0000256" key="1">
    <source>
        <dbReference type="ARBA" id="ARBA00001917"/>
    </source>
</evidence>
<dbReference type="OrthoDB" id="1663137at2759"/>
<sequence>MEQKELRPNGQAPISSTDKPLKQQTGSKGAEETTNESRIPRRLKTDEIPHVVNDFRLAARNAIEAGFDGVEIHGAHGYLLEQFMKDAVNDRSDECSHSLLPMRKAFNGSFIAAGGYRREDGINVVAENGTDLVAF</sequence>
<protein>
    <submittedName>
        <fullName evidence="9">12-oxophytodienoate reductase-like protein 1</fullName>
    </submittedName>
</protein>
<keyword evidence="4" id="KW-0288">FMN</keyword>
<dbReference type="Pfam" id="PF00724">
    <property type="entry name" value="Oxidored_FMN"/>
    <property type="match status" value="1"/>
</dbReference>
<feature type="compositionally biased region" description="Polar residues" evidence="6">
    <location>
        <begin position="12"/>
        <end position="27"/>
    </location>
</feature>
<dbReference type="Gene3D" id="3.20.20.70">
    <property type="entry name" value="Aldolase class I"/>
    <property type="match status" value="1"/>
</dbReference>
<dbReference type="InterPro" id="IPR001155">
    <property type="entry name" value="OxRdtase_FMN_N"/>
</dbReference>
<evidence type="ECO:0000256" key="4">
    <source>
        <dbReference type="ARBA" id="ARBA00022643"/>
    </source>
</evidence>
<dbReference type="PANTHER" id="PTHR22893">
    <property type="entry name" value="NADH OXIDOREDUCTASE-RELATED"/>
    <property type="match status" value="1"/>
</dbReference>
<evidence type="ECO:0000256" key="2">
    <source>
        <dbReference type="ARBA" id="ARBA00005979"/>
    </source>
</evidence>
<dbReference type="STRING" id="3916.A0A3Q0FKT2"/>
<feature type="domain" description="NADH:flavin oxidoreductase/NADH oxidase N-terminal" evidence="7">
    <location>
        <begin position="26"/>
        <end position="94"/>
    </location>
</feature>
<evidence type="ECO:0000259" key="7">
    <source>
        <dbReference type="Pfam" id="PF00724"/>
    </source>
</evidence>
<dbReference type="KEGG" id="vra:111242672"/>
<feature type="region of interest" description="Disordered" evidence="6">
    <location>
        <begin position="1"/>
        <end position="45"/>
    </location>
</feature>
<dbReference type="InterPro" id="IPR013785">
    <property type="entry name" value="Aldolase_TIM"/>
</dbReference>
<keyword evidence="5" id="KW-0521">NADP</keyword>
<keyword evidence="3" id="KW-0285">Flavoprotein</keyword>
<comment type="similarity">
    <text evidence="2">Belongs to the NADH:flavin oxidoreductase/NADH oxidase family.</text>
</comment>
<evidence type="ECO:0000313" key="8">
    <source>
        <dbReference type="Proteomes" id="UP000087766"/>
    </source>
</evidence>
<dbReference type="RefSeq" id="XP_022642807.1">
    <property type="nucleotide sequence ID" value="XM_022787086.1"/>
</dbReference>
<reference evidence="9" key="2">
    <citation type="submission" date="2025-08" db="UniProtKB">
        <authorList>
            <consortium name="RefSeq"/>
        </authorList>
    </citation>
    <scope>IDENTIFICATION</scope>
    <source>
        <tissue evidence="9">Leaf</tissue>
    </source>
</reference>
<dbReference type="PANTHER" id="PTHR22893:SF113">
    <property type="entry name" value="12-OXOPHYTODIENOATE REDUCTASE 13-RELATED"/>
    <property type="match status" value="1"/>
</dbReference>
<evidence type="ECO:0000256" key="3">
    <source>
        <dbReference type="ARBA" id="ARBA00022630"/>
    </source>
</evidence>
<dbReference type="SUPFAM" id="SSF51395">
    <property type="entry name" value="FMN-linked oxidoreductases"/>
    <property type="match status" value="1"/>
</dbReference>
<comment type="cofactor">
    <cofactor evidence="1">
        <name>FMN</name>
        <dbReference type="ChEBI" id="CHEBI:58210"/>
    </cofactor>
</comment>
<dbReference type="GeneID" id="111242672"/>
<reference evidence="8" key="1">
    <citation type="journal article" date="2014" name="Nat. Commun.">
        <title>Genome sequence of mungbean and insights into evolution within Vigna species.</title>
        <authorList>
            <person name="Kang Y.J."/>
            <person name="Kim S.K."/>
            <person name="Kim M.Y."/>
            <person name="Lestari P."/>
            <person name="Kim K.H."/>
            <person name="Ha B.K."/>
            <person name="Jun T.H."/>
            <person name="Hwang W.J."/>
            <person name="Lee T."/>
            <person name="Lee J."/>
            <person name="Shim S."/>
            <person name="Yoon M.Y."/>
            <person name="Jang Y.E."/>
            <person name="Han K.S."/>
            <person name="Taeprayoon P."/>
            <person name="Yoon N."/>
            <person name="Somta P."/>
            <person name="Tanya P."/>
            <person name="Kim K.S."/>
            <person name="Gwag J.G."/>
            <person name="Moon J.K."/>
            <person name="Lee Y.H."/>
            <person name="Park B.S."/>
            <person name="Bombarely A."/>
            <person name="Doyle J.J."/>
            <person name="Jackson S.A."/>
            <person name="Schafleitner R."/>
            <person name="Srinives P."/>
            <person name="Varshney R.K."/>
            <person name="Lee S.H."/>
        </authorList>
    </citation>
    <scope>NUCLEOTIDE SEQUENCE [LARGE SCALE GENOMIC DNA]</scope>
    <source>
        <strain evidence="8">cv. VC1973A</strain>
    </source>
</reference>
<organism evidence="8 9">
    <name type="scientific">Vigna radiata var. radiata</name>
    <name type="common">Mung bean</name>
    <name type="synonym">Phaseolus aureus</name>
    <dbReference type="NCBI Taxonomy" id="3916"/>
    <lineage>
        <taxon>Eukaryota</taxon>
        <taxon>Viridiplantae</taxon>
        <taxon>Streptophyta</taxon>
        <taxon>Embryophyta</taxon>
        <taxon>Tracheophyta</taxon>
        <taxon>Spermatophyta</taxon>
        <taxon>Magnoliopsida</taxon>
        <taxon>eudicotyledons</taxon>
        <taxon>Gunneridae</taxon>
        <taxon>Pentapetalae</taxon>
        <taxon>rosids</taxon>
        <taxon>fabids</taxon>
        <taxon>Fabales</taxon>
        <taxon>Fabaceae</taxon>
        <taxon>Papilionoideae</taxon>
        <taxon>50 kb inversion clade</taxon>
        <taxon>NPAAA clade</taxon>
        <taxon>indigoferoid/millettioid clade</taxon>
        <taxon>Phaseoleae</taxon>
        <taxon>Vigna</taxon>
    </lineage>
</organism>
<dbReference type="AlphaFoldDB" id="A0A3Q0FKT2"/>